<name>A0A0K1Q8V9_9BACT</name>
<dbReference type="STRING" id="1391654.AKJ09_08837"/>
<dbReference type="AlphaFoldDB" id="A0A0K1Q8V9"/>
<dbReference type="Proteomes" id="UP000064967">
    <property type="component" value="Chromosome"/>
</dbReference>
<feature type="region of interest" description="Disordered" evidence="1">
    <location>
        <begin position="283"/>
        <end position="302"/>
    </location>
</feature>
<dbReference type="InterPro" id="IPR016187">
    <property type="entry name" value="CTDL_fold"/>
</dbReference>
<evidence type="ECO:0000313" key="4">
    <source>
        <dbReference type="Proteomes" id="UP000064967"/>
    </source>
</evidence>
<accession>A0A0K1Q8V9</accession>
<protein>
    <submittedName>
        <fullName evidence="3">Tryptophan synthase alpha chain</fullName>
    </submittedName>
</protein>
<evidence type="ECO:0000259" key="2">
    <source>
        <dbReference type="Pfam" id="PF03781"/>
    </source>
</evidence>
<feature type="domain" description="Sulfatase-modifying factor enzyme-like" evidence="2">
    <location>
        <begin position="31"/>
        <end position="288"/>
    </location>
</feature>
<dbReference type="InterPro" id="IPR005532">
    <property type="entry name" value="SUMF_dom"/>
</dbReference>
<evidence type="ECO:0000313" key="3">
    <source>
        <dbReference type="EMBL" id="AKV02174.1"/>
    </source>
</evidence>
<dbReference type="KEGG" id="llu:AKJ09_08837"/>
<sequence length="356" mass="37967">MGKCVVAKSCVGTPGADNSCGDGTEGCCESIAVPGGAYVGLDIDGKTPIKASVSPFKLDKFEITVGRLRAFYNAHHGELRGNPPAPGAGANPHVAGSGWRSSFDVRLTGSWSEINERHVAACSVGGDNNDYGAAVWTADAGPNEDKPINCVDWYTLFAFCIWDGGRLPTDAEWGYVGQSGDENRVYPYGDEAPTWLGLHDAIVSDLTDPPSTSYKFTYGPLYRGPSDGAAPIAPVGLKSERSRFGHADLTGNVIEMTADMATSRPSTCNDCGFVAWPDPPQGPPVQPPKWQKLDASGQPVGDEFGEERAAQDGIRLARGSSWQGEWGGHHMKNGPNRFWLPVWRTYSAAGGRCARD</sequence>
<dbReference type="PANTHER" id="PTHR23150:SF19">
    <property type="entry name" value="FORMYLGLYCINE-GENERATING ENZYME"/>
    <property type="match status" value="1"/>
</dbReference>
<dbReference type="InterPro" id="IPR042095">
    <property type="entry name" value="SUMF_sf"/>
</dbReference>
<gene>
    <name evidence="3" type="ORF">AKJ09_08837</name>
</gene>
<dbReference type="Gene3D" id="3.90.1580.10">
    <property type="entry name" value="paralog of FGE (formylglycine-generating enzyme)"/>
    <property type="match status" value="1"/>
</dbReference>
<proteinExistence type="predicted"/>
<dbReference type="SUPFAM" id="SSF56436">
    <property type="entry name" value="C-type lectin-like"/>
    <property type="match status" value="1"/>
</dbReference>
<reference evidence="3 4" key="1">
    <citation type="submission" date="2015-08" db="EMBL/GenBank/DDBJ databases">
        <authorList>
            <person name="Babu N.S."/>
            <person name="Beckwith C.J."/>
            <person name="Beseler K.G."/>
            <person name="Brison A."/>
            <person name="Carone J.V."/>
            <person name="Caskin T.P."/>
            <person name="Diamond M."/>
            <person name="Durham M.E."/>
            <person name="Foxe J.M."/>
            <person name="Go M."/>
            <person name="Henderson B.A."/>
            <person name="Jones I.B."/>
            <person name="McGettigan J.A."/>
            <person name="Micheletti S.J."/>
            <person name="Nasrallah M.E."/>
            <person name="Ortiz D."/>
            <person name="Piller C.R."/>
            <person name="Privatt S.R."/>
            <person name="Schneider S.L."/>
            <person name="Sharp S."/>
            <person name="Smith T.C."/>
            <person name="Stanton J.D."/>
            <person name="Ullery H.E."/>
            <person name="Wilson R.J."/>
            <person name="Serrano M.G."/>
            <person name="Buck G."/>
            <person name="Lee V."/>
            <person name="Wang Y."/>
            <person name="Carvalho R."/>
            <person name="Voegtly L."/>
            <person name="Shi R."/>
            <person name="Duckworth R."/>
            <person name="Johnson A."/>
            <person name="Loviza R."/>
            <person name="Walstead R."/>
            <person name="Shah Z."/>
            <person name="Kiflezghi M."/>
            <person name="Wade K."/>
            <person name="Ball S.L."/>
            <person name="Bradley K.W."/>
            <person name="Asai D.J."/>
            <person name="Bowman C.A."/>
            <person name="Russell D.A."/>
            <person name="Pope W.H."/>
            <person name="Jacobs-Sera D."/>
            <person name="Hendrix R.W."/>
            <person name="Hatfull G.F."/>
        </authorList>
    </citation>
    <scope>NUCLEOTIDE SEQUENCE [LARGE SCALE GENOMIC DNA]</scope>
    <source>
        <strain evidence="3 4">DSM 27648</strain>
    </source>
</reference>
<dbReference type="PANTHER" id="PTHR23150">
    <property type="entry name" value="SULFATASE MODIFYING FACTOR 1, 2"/>
    <property type="match status" value="1"/>
</dbReference>
<dbReference type="RefSeq" id="WP_169928250.1">
    <property type="nucleotide sequence ID" value="NZ_CP012333.1"/>
</dbReference>
<organism evidence="3 4">
    <name type="scientific">Labilithrix luteola</name>
    <dbReference type="NCBI Taxonomy" id="1391654"/>
    <lineage>
        <taxon>Bacteria</taxon>
        <taxon>Pseudomonadati</taxon>
        <taxon>Myxococcota</taxon>
        <taxon>Polyangia</taxon>
        <taxon>Polyangiales</taxon>
        <taxon>Labilitrichaceae</taxon>
        <taxon>Labilithrix</taxon>
    </lineage>
</organism>
<dbReference type="InterPro" id="IPR051043">
    <property type="entry name" value="Sulfatase_Mod_Factor_Kinase"/>
</dbReference>
<evidence type="ECO:0000256" key="1">
    <source>
        <dbReference type="SAM" id="MobiDB-lite"/>
    </source>
</evidence>
<dbReference type="Pfam" id="PF03781">
    <property type="entry name" value="FGE-sulfatase"/>
    <property type="match status" value="1"/>
</dbReference>
<keyword evidence="4" id="KW-1185">Reference proteome</keyword>
<dbReference type="EMBL" id="CP012333">
    <property type="protein sequence ID" value="AKV02174.1"/>
    <property type="molecule type" value="Genomic_DNA"/>
</dbReference>
<dbReference type="GO" id="GO:0120147">
    <property type="term" value="F:formylglycine-generating oxidase activity"/>
    <property type="evidence" value="ECO:0007669"/>
    <property type="project" value="TreeGrafter"/>
</dbReference>